<protein>
    <submittedName>
        <fullName evidence="2">Uncharacterized protein</fullName>
    </submittedName>
</protein>
<feature type="compositionally biased region" description="Polar residues" evidence="1">
    <location>
        <begin position="107"/>
        <end position="119"/>
    </location>
</feature>
<feature type="region of interest" description="Disordered" evidence="1">
    <location>
        <begin position="104"/>
        <end position="128"/>
    </location>
</feature>
<reference evidence="2" key="1">
    <citation type="submission" date="2020-05" db="EMBL/GenBank/DDBJ databases">
        <title>Phylogenomic resolution of chytrid fungi.</title>
        <authorList>
            <person name="Stajich J.E."/>
            <person name="Amses K."/>
            <person name="Simmons R."/>
            <person name="Seto K."/>
            <person name="Myers J."/>
            <person name="Bonds A."/>
            <person name="Quandt C.A."/>
            <person name="Barry K."/>
            <person name="Liu P."/>
            <person name="Grigoriev I."/>
            <person name="Longcore J.E."/>
            <person name="James T.Y."/>
        </authorList>
    </citation>
    <scope>NUCLEOTIDE SEQUENCE</scope>
    <source>
        <strain evidence="2">JEL0318</strain>
    </source>
</reference>
<comment type="caution">
    <text evidence="2">The sequence shown here is derived from an EMBL/GenBank/DDBJ whole genome shotgun (WGS) entry which is preliminary data.</text>
</comment>
<feature type="region of interest" description="Disordered" evidence="1">
    <location>
        <begin position="1"/>
        <end position="83"/>
    </location>
</feature>
<organism evidence="2 3">
    <name type="scientific">Rhizophlyctis rosea</name>
    <dbReference type="NCBI Taxonomy" id="64517"/>
    <lineage>
        <taxon>Eukaryota</taxon>
        <taxon>Fungi</taxon>
        <taxon>Fungi incertae sedis</taxon>
        <taxon>Chytridiomycota</taxon>
        <taxon>Chytridiomycota incertae sedis</taxon>
        <taxon>Chytridiomycetes</taxon>
        <taxon>Rhizophlyctidales</taxon>
        <taxon>Rhizophlyctidaceae</taxon>
        <taxon>Rhizophlyctis</taxon>
    </lineage>
</organism>
<keyword evidence="3" id="KW-1185">Reference proteome</keyword>
<dbReference type="EMBL" id="JADGJD010000227">
    <property type="protein sequence ID" value="KAJ3053201.1"/>
    <property type="molecule type" value="Genomic_DNA"/>
</dbReference>
<gene>
    <name evidence="2" type="ORF">HK097_004797</name>
</gene>
<evidence type="ECO:0000256" key="1">
    <source>
        <dbReference type="SAM" id="MobiDB-lite"/>
    </source>
</evidence>
<feature type="compositionally biased region" description="Low complexity" evidence="1">
    <location>
        <begin position="65"/>
        <end position="83"/>
    </location>
</feature>
<feature type="compositionally biased region" description="Polar residues" evidence="1">
    <location>
        <begin position="30"/>
        <end position="40"/>
    </location>
</feature>
<dbReference type="Proteomes" id="UP001212841">
    <property type="component" value="Unassembled WGS sequence"/>
</dbReference>
<evidence type="ECO:0000313" key="3">
    <source>
        <dbReference type="Proteomes" id="UP001212841"/>
    </source>
</evidence>
<proteinExistence type="predicted"/>
<sequence>MQPEPSANRRPRRSIRSNPTYKDPGLSDIEYSNSQDSDTSPRPPKKSRLDRHESSSSEDEDQTDTQHTQDSLTSQDTLEKQQYQQQLLEELELGWERWRDEHKTHFSKASSSKTSTQITAAEDSDSDDHTDYLQAMNAVKTSPPPPTEQWDIKSPKLPSPVKPMTGISWIPIQNNVRDIDNKTRQHLLYEGKDETGKEWDGMFEHNLTYWDRQDDEDRLIAIDFAKHALDQRVGLNLMRQYHYEYNQHT</sequence>
<dbReference type="AlphaFoldDB" id="A0AAD5X6C5"/>
<accession>A0AAD5X6C5</accession>
<evidence type="ECO:0000313" key="2">
    <source>
        <dbReference type="EMBL" id="KAJ3053201.1"/>
    </source>
</evidence>
<feature type="non-terminal residue" evidence="2">
    <location>
        <position position="1"/>
    </location>
</feature>
<name>A0AAD5X6C5_9FUNG</name>